<evidence type="ECO:0000259" key="2">
    <source>
        <dbReference type="Pfam" id="PF24758"/>
    </source>
</evidence>
<dbReference type="InterPro" id="IPR055302">
    <property type="entry name" value="F-box_dom-containing"/>
</dbReference>
<dbReference type="InterPro" id="IPR036047">
    <property type="entry name" value="F-box-like_dom_sf"/>
</dbReference>
<dbReference type="InterPro" id="IPR032675">
    <property type="entry name" value="LRR_dom_sf"/>
</dbReference>
<protein>
    <recommendedName>
        <fullName evidence="5">FBD domain-containing protein</fullName>
    </recommendedName>
</protein>
<organism evidence="3 4">
    <name type="scientific">Urochloa decumbens</name>
    <dbReference type="NCBI Taxonomy" id="240449"/>
    <lineage>
        <taxon>Eukaryota</taxon>
        <taxon>Viridiplantae</taxon>
        <taxon>Streptophyta</taxon>
        <taxon>Embryophyta</taxon>
        <taxon>Tracheophyta</taxon>
        <taxon>Spermatophyta</taxon>
        <taxon>Magnoliopsida</taxon>
        <taxon>Liliopsida</taxon>
        <taxon>Poales</taxon>
        <taxon>Poaceae</taxon>
        <taxon>PACMAD clade</taxon>
        <taxon>Panicoideae</taxon>
        <taxon>Panicodae</taxon>
        <taxon>Paniceae</taxon>
        <taxon>Melinidinae</taxon>
        <taxon>Urochloa</taxon>
    </lineage>
</organism>
<dbReference type="Pfam" id="PF24758">
    <property type="entry name" value="LRR_At5g56370"/>
    <property type="match status" value="1"/>
</dbReference>
<evidence type="ECO:0000313" key="3">
    <source>
        <dbReference type="EMBL" id="CAL5052245.1"/>
    </source>
</evidence>
<name>A0ABC9E5B7_9POAL</name>
<reference evidence="3" key="1">
    <citation type="submission" date="2024-10" db="EMBL/GenBank/DDBJ databases">
        <authorList>
            <person name="Ryan C."/>
        </authorList>
    </citation>
    <scope>NUCLEOTIDE SEQUENCE [LARGE SCALE GENOMIC DNA]</scope>
</reference>
<dbReference type="PANTHER" id="PTHR32141">
    <property type="match status" value="1"/>
</dbReference>
<dbReference type="SUPFAM" id="SSF52047">
    <property type="entry name" value="RNI-like"/>
    <property type="match status" value="1"/>
</dbReference>
<dbReference type="SUPFAM" id="SSF81383">
    <property type="entry name" value="F-box domain"/>
    <property type="match status" value="1"/>
</dbReference>
<dbReference type="Gene3D" id="3.80.10.10">
    <property type="entry name" value="Ribonuclease Inhibitor"/>
    <property type="match status" value="1"/>
</dbReference>
<dbReference type="Proteomes" id="UP001497457">
    <property type="component" value="Chromosome 36b"/>
</dbReference>
<dbReference type="InterPro" id="IPR006566">
    <property type="entry name" value="FBD"/>
</dbReference>
<dbReference type="InterPro" id="IPR055411">
    <property type="entry name" value="LRR_FXL15/At3g58940/PEG3-like"/>
</dbReference>
<feature type="domain" description="F-box/LRR-repeat protein 15/At3g58940/PEG3-like LRR" evidence="2">
    <location>
        <begin position="109"/>
        <end position="332"/>
    </location>
</feature>
<evidence type="ECO:0000313" key="4">
    <source>
        <dbReference type="Proteomes" id="UP001497457"/>
    </source>
</evidence>
<dbReference type="PANTHER" id="PTHR32141:SF179">
    <property type="entry name" value="F-BOX DOMAIN-CONTAINING PROTEIN"/>
    <property type="match status" value="1"/>
</dbReference>
<dbReference type="Pfam" id="PF08387">
    <property type="entry name" value="FBD"/>
    <property type="match status" value="1"/>
</dbReference>
<proteinExistence type="predicted"/>
<dbReference type="EMBL" id="OZ075146">
    <property type="protein sequence ID" value="CAL5052245.1"/>
    <property type="molecule type" value="Genomic_DNA"/>
</dbReference>
<keyword evidence="4" id="KW-1185">Reference proteome</keyword>
<gene>
    <name evidence="3" type="ORF">URODEC1_LOCUS92602</name>
</gene>
<evidence type="ECO:0008006" key="5">
    <source>
        <dbReference type="Google" id="ProtNLM"/>
    </source>
</evidence>
<sequence length="453" mass="51096">MHLLPSASGATTSGQEEDGGVDYISRLPDAILGEIISLLPTKAGVRTQTLASRWRRLWLSAPLNLDLSDTGVYWEALSSLISVILGTHPGPSRRFSIPLRDLKCSAMTIDAWLRSPALDNLQELNLEIQSYGHCCMAEWLLPASAFRFSATLRVVSISKFHIVDGMVEALRFPQLTHLGLEQVEVSDGSLHSIIACCPVIECLLLKDINFGYDMSLRINSPSLISFGFDVFLRELIIEDAPSLKSMFQLRKHSIMEHVLVSSAPNLEIVGSIYESDYPKFKFGDTAIQKLRAVTFTTAVSSVKTLAIDNDKLNLDLVIDLMQCFPRLENLYINTSNVPGEKNLWRRKYPAQIKYLDIRLKTIVLTNYRGIKSQASFATFFILNAKMLQVMRFEGGPYKDDAEFIARQQRLLQLEKRASRRARFEFSTSICHRDLPHIKHVHDLSKADPFKCIC</sequence>
<accession>A0ABC9E5B7</accession>
<dbReference type="AlphaFoldDB" id="A0ABC9E5B7"/>
<evidence type="ECO:0000259" key="1">
    <source>
        <dbReference type="Pfam" id="PF08387"/>
    </source>
</evidence>
<feature type="domain" description="FBD" evidence="1">
    <location>
        <begin position="355"/>
        <end position="391"/>
    </location>
</feature>